<proteinExistence type="predicted"/>
<feature type="non-terminal residue" evidence="5">
    <location>
        <position position="1"/>
    </location>
</feature>
<dbReference type="GO" id="GO:0004735">
    <property type="term" value="F:pyrroline-5-carboxylate reductase activity"/>
    <property type="evidence" value="ECO:0007669"/>
    <property type="project" value="UniProtKB-EC"/>
</dbReference>
<dbReference type="RefSeq" id="WP_142659727.1">
    <property type="nucleotide sequence ID" value="NZ_CABFVA020000032.1"/>
</dbReference>
<evidence type="ECO:0000256" key="1">
    <source>
        <dbReference type="ARBA" id="ARBA00023002"/>
    </source>
</evidence>
<dbReference type="PANTHER" id="PTHR11645">
    <property type="entry name" value="PYRROLINE-5-CARBOXYLATE REDUCTASE"/>
    <property type="match status" value="1"/>
</dbReference>
<dbReference type="InterPro" id="IPR036291">
    <property type="entry name" value="NAD(P)-bd_dom_sf"/>
</dbReference>
<dbReference type="Gene3D" id="1.10.3730.10">
    <property type="entry name" value="ProC C-terminal domain-like"/>
    <property type="match status" value="1"/>
</dbReference>
<dbReference type="Gene3D" id="3.40.50.720">
    <property type="entry name" value="NAD(P)-binding Rossmann-like Domain"/>
    <property type="match status" value="1"/>
</dbReference>
<dbReference type="EC" id="1.5.1.2" evidence="5"/>
<dbReference type="InterPro" id="IPR008927">
    <property type="entry name" value="6-PGluconate_DH-like_C_sf"/>
</dbReference>
<reference evidence="5 6" key="1">
    <citation type="submission" date="2019-09" db="EMBL/GenBank/DDBJ databases">
        <authorList>
            <person name="Cremers G."/>
        </authorList>
    </citation>
    <scope>NUCLEOTIDE SEQUENCE [LARGE SCALE GENOMIC DNA]</scope>
    <source>
        <strain evidence="5">4A</strain>
    </source>
</reference>
<name>A0A5E6M8F0_9BACT</name>
<dbReference type="Pfam" id="PF14748">
    <property type="entry name" value="P5CR_dimer"/>
    <property type="match status" value="1"/>
</dbReference>
<evidence type="ECO:0000313" key="6">
    <source>
        <dbReference type="Proteomes" id="UP000334923"/>
    </source>
</evidence>
<keyword evidence="2" id="KW-0812">Transmembrane</keyword>
<feature type="transmembrane region" description="Helical" evidence="2">
    <location>
        <begin position="81"/>
        <end position="104"/>
    </location>
</feature>
<keyword evidence="1 5" id="KW-0560">Oxidoreductase</keyword>
<keyword evidence="2" id="KW-0472">Membrane</keyword>
<gene>
    <name evidence="5" type="primary">proC</name>
    <name evidence="5" type="ORF">MAMT_00814</name>
</gene>
<feature type="domain" description="Pyrroline-5-carboxylate reductase dimerisation" evidence="4">
    <location>
        <begin position="81"/>
        <end position="183"/>
    </location>
</feature>
<keyword evidence="3" id="KW-0732">Signal</keyword>
<organism evidence="5 6">
    <name type="scientific">Methylacidimicrobium tartarophylax</name>
    <dbReference type="NCBI Taxonomy" id="1041768"/>
    <lineage>
        <taxon>Bacteria</taxon>
        <taxon>Pseudomonadati</taxon>
        <taxon>Verrucomicrobiota</taxon>
        <taxon>Methylacidimicrobium</taxon>
    </lineage>
</organism>
<evidence type="ECO:0000256" key="2">
    <source>
        <dbReference type="SAM" id="Phobius"/>
    </source>
</evidence>
<evidence type="ECO:0000259" key="4">
    <source>
        <dbReference type="Pfam" id="PF14748"/>
    </source>
</evidence>
<dbReference type="PANTHER" id="PTHR11645:SF0">
    <property type="entry name" value="PYRROLINE-5-CARBOXYLATE REDUCTASE 3"/>
    <property type="match status" value="1"/>
</dbReference>
<dbReference type="SUPFAM" id="SSF51735">
    <property type="entry name" value="NAD(P)-binding Rossmann-fold domains"/>
    <property type="match status" value="1"/>
</dbReference>
<dbReference type="GO" id="GO:0055129">
    <property type="term" value="P:L-proline biosynthetic process"/>
    <property type="evidence" value="ECO:0007669"/>
    <property type="project" value="TreeGrafter"/>
</dbReference>
<evidence type="ECO:0000256" key="3">
    <source>
        <dbReference type="SAM" id="SignalP"/>
    </source>
</evidence>
<feature type="signal peptide" evidence="3">
    <location>
        <begin position="1"/>
        <end position="23"/>
    </location>
</feature>
<dbReference type="Proteomes" id="UP000334923">
    <property type="component" value="Unassembled WGS sequence"/>
</dbReference>
<dbReference type="EMBL" id="CABFVA020000032">
    <property type="protein sequence ID" value="VVM05831.1"/>
    <property type="molecule type" value="Genomic_DNA"/>
</dbReference>
<dbReference type="AlphaFoldDB" id="A0A5E6M8F0"/>
<dbReference type="OrthoDB" id="9805754at2"/>
<keyword evidence="6" id="KW-1185">Reference proteome</keyword>
<dbReference type="InterPro" id="IPR029036">
    <property type="entry name" value="P5CR_dimer"/>
</dbReference>
<evidence type="ECO:0000313" key="5">
    <source>
        <dbReference type="EMBL" id="VVM05831.1"/>
    </source>
</evidence>
<sequence length="186" mass="20103">IRPATAGKWIVSVAAGISLAAMAAEVAPSARIVRAMPNLPSILGQGVIPYCLGPGWDADDRERAKKLLQRFGEAVEIDERFFPLLTVLVGCGPACFCAFLAPLFRFAAESGLPAAEARRMLLATFSGTAELLKRTSLDPAEAVQESRTPGGITHAALTILEEREWQETLRRALDAAWNRAKTLEKM</sequence>
<feature type="chain" id="PRO_5022954133" evidence="3">
    <location>
        <begin position="24"/>
        <end position="186"/>
    </location>
</feature>
<keyword evidence="2" id="KW-1133">Transmembrane helix</keyword>
<protein>
    <submittedName>
        <fullName evidence="5">Partial pyrroline-5-carboxylate reductase</fullName>
        <ecNumber evidence="5">1.5.1.2</ecNumber>
    </submittedName>
</protein>
<dbReference type="SUPFAM" id="SSF48179">
    <property type="entry name" value="6-phosphogluconate dehydrogenase C-terminal domain-like"/>
    <property type="match status" value="1"/>
</dbReference>
<accession>A0A5E6M8F0</accession>